<dbReference type="OMA" id="PSINHHI"/>
<keyword evidence="4 6" id="KW-0732">Signal</keyword>
<dbReference type="PANTHER" id="PTHR23414:SF2">
    <property type="entry name" value="PROTEIN ADM2"/>
    <property type="match status" value="1"/>
</dbReference>
<dbReference type="InterPro" id="IPR021116">
    <property type="entry name" value="Calcitonin/adrenomedullin"/>
</dbReference>
<proteinExistence type="inferred from homology"/>
<keyword evidence="8" id="KW-1185">Reference proteome</keyword>
<reference evidence="7" key="2">
    <citation type="submission" date="2025-09" db="UniProtKB">
        <authorList>
            <consortium name="Ensembl"/>
        </authorList>
    </citation>
    <scope>IDENTIFICATION</scope>
</reference>
<dbReference type="GO" id="GO:0010460">
    <property type="term" value="P:positive regulation of heart rate"/>
    <property type="evidence" value="ECO:0007669"/>
    <property type="project" value="TreeGrafter"/>
</dbReference>
<comment type="similarity">
    <text evidence="2">Belongs to the adrenomedullin family.</text>
</comment>
<evidence type="ECO:0000313" key="7">
    <source>
        <dbReference type="Ensembl" id="ENSHCOP00000020236.1"/>
    </source>
</evidence>
<keyword evidence="5" id="KW-1015">Disulfide bond</keyword>
<dbReference type="GO" id="GO:0005576">
    <property type="term" value="C:extracellular region"/>
    <property type="evidence" value="ECO:0007669"/>
    <property type="project" value="UniProtKB-SubCell"/>
</dbReference>
<sequence>MCALLPAWTCLLFGLLPLEIQTRAQLSQNVQKNRFIWRVLRTKEPSPRWFEMEQEAWPSARGRSRGRRHAKSRRTHRQMMRAGCVLGTCQVQNLSHRLYQLIGRRGRHDSSPIDPRSPHSYG</sequence>
<dbReference type="Pfam" id="PF00214">
    <property type="entry name" value="Calc_CGRP_IAPP"/>
    <property type="match status" value="1"/>
</dbReference>
<evidence type="ECO:0000256" key="5">
    <source>
        <dbReference type="ARBA" id="ARBA00023157"/>
    </source>
</evidence>
<dbReference type="GO" id="GO:0007189">
    <property type="term" value="P:adenylate cyclase-activating G protein-coupled receptor signaling pathway"/>
    <property type="evidence" value="ECO:0007669"/>
    <property type="project" value="TreeGrafter"/>
</dbReference>
<evidence type="ECO:0000256" key="4">
    <source>
        <dbReference type="ARBA" id="ARBA00022729"/>
    </source>
</evidence>
<dbReference type="STRING" id="109280.ENSHCOP00000020236"/>
<organism evidence="7 8">
    <name type="scientific">Hippocampus comes</name>
    <name type="common">Tiger tail seahorse</name>
    <dbReference type="NCBI Taxonomy" id="109280"/>
    <lineage>
        <taxon>Eukaryota</taxon>
        <taxon>Metazoa</taxon>
        <taxon>Chordata</taxon>
        <taxon>Craniata</taxon>
        <taxon>Vertebrata</taxon>
        <taxon>Euteleostomi</taxon>
        <taxon>Actinopterygii</taxon>
        <taxon>Neopterygii</taxon>
        <taxon>Teleostei</taxon>
        <taxon>Neoteleostei</taxon>
        <taxon>Acanthomorphata</taxon>
        <taxon>Syngnathiaria</taxon>
        <taxon>Syngnathiformes</taxon>
        <taxon>Syngnathoidei</taxon>
        <taxon>Syngnathidae</taxon>
        <taxon>Hippocampus</taxon>
    </lineage>
</organism>
<accession>A0A3Q2YNY2</accession>
<dbReference type="PANTHER" id="PTHR23414">
    <property type="entry name" value="ADRENOMEDULLIN, ADM"/>
    <property type="match status" value="1"/>
</dbReference>
<protein>
    <submittedName>
        <fullName evidence="7">Adrenomedullin 2</fullName>
    </submittedName>
</protein>
<evidence type="ECO:0000256" key="6">
    <source>
        <dbReference type="SAM" id="SignalP"/>
    </source>
</evidence>
<dbReference type="Ensembl" id="ENSHCOT00000006695.1">
    <property type="protein sequence ID" value="ENSHCOP00000020236.1"/>
    <property type="gene ID" value="ENSHCOG00000006143.1"/>
</dbReference>
<comment type="subcellular location">
    <subcellularLocation>
        <location evidence="1">Secreted</location>
    </subcellularLocation>
</comment>
<dbReference type="GO" id="GO:0005179">
    <property type="term" value="F:hormone activity"/>
    <property type="evidence" value="ECO:0007669"/>
    <property type="project" value="InterPro"/>
</dbReference>
<evidence type="ECO:0000256" key="3">
    <source>
        <dbReference type="ARBA" id="ARBA00022525"/>
    </source>
</evidence>
<evidence type="ECO:0000256" key="1">
    <source>
        <dbReference type="ARBA" id="ARBA00004613"/>
    </source>
</evidence>
<reference evidence="7" key="1">
    <citation type="submission" date="2025-08" db="UniProtKB">
        <authorList>
            <consortium name="Ensembl"/>
        </authorList>
    </citation>
    <scope>IDENTIFICATION</scope>
</reference>
<dbReference type="GeneTree" id="ENSGT00940000154380"/>
<dbReference type="AlphaFoldDB" id="A0A3Q2YNY2"/>
<dbReference type="Proteomes" id="UP000264820">
    <property type="component" value="Unplaced"/>
</dbReference>
<evidence type="ECO:0000313" key="8">
    <source>
        <dbReference type="Proteomes" id="UP000264820"/>
    </source>
</evidence>
<evidence type="ECO:0000256" key="2">
    <source>
        <dbReference type="ARBA" id="ARBA00010575"/>
    </source>
</evidence>
<feature type="chain" id="PRO_5018550089" evidence="6">
    <location>
        <begin position="25"/>
        <end position="122"/>
    </location>
</feature>
<feature type="signal peptide" evidence="6">
    <location>
        <begin position="1"/>
        <end position="24"/>
    </location>
</feature>
<dbReference type="GO" id="GO:0003073">
    <property type="term" value="P:regulation of systemic arterial blood pressure"/>
    <property type="evidence" value="ECO:0007669"/>
    <property type="project" value="TreeGrafter"/>
</dbReference>
<dbReference type="InterPro" id="IPR051665">
    <property type="entry name" value="Adrenomedullin-reg_peptide"/>
</dbReference>
<name>A0A3Q2YNY2_HIPCM</name>
<keyword evidence="3" id="KW-0964">Secreted</keyword>